<dbReference type="Gramene" id="AET5Gv20460100.9">
    <property type="protein sequence ID" value="AET5Gv20460100.9"/>
    <property type="gene ID" value="AET5Gv20460100"/>
</dbReference>
<dbReference type="SUPFAM" id="SSF118290">
    <property type="entry name" value="WRKY DNA-binding domain"/>
    <property type="match status" value="1"/>
</dbReference>
<dbReference type="GO" id="GO:0042542">
    <property type="term" value="P:response to hydrogen peroxide"/>
    <property type="evidence" value="ECO:0007669"/>
    <property type="project" value="UniProtKB-ARBA"/>
</dbReference>
<proteinExistence type="inferred from homology"/>
<dbReference type="InterPro" id="IPR003657">
    <property type="entry name" value="WRKY_dom"/>
</dbReference>
<dbReference type="InterPro" id="IPR036576">
    <property type="entry name" value="WRKY_dom_sf"/>
</dbReference>
<sequence>TSDLTFALRNQIGILHRRERNPEQIEMEAVHEGNGGGSGLVVTELSHIKELVKQLDVHLGGSPDLCKLLAQQIFAVTERSIGMIRSGHFNGPKRPAAGAGLDSPPLSPTPSPLSGVSNTPFKPNKKRKTSEKGGRQIRVSSAAGGADAPADDGRSWRKYGQKDILGAQHPRAYYRCTYQKTQGCAATKQVQRADEDPALFDVIYHGEHTCVHKTAAAAVQPAGQNPGAESLLQSLSSSLTVKTEGLTAAGAQGWSATTPFSFSSPAVSGMTPPEHHPFSTPSTPENCFVSMPTSLEPSPATSGSNHMCMTPFHAQSELQTMVSALVEATSMPAAGTEEAAFYTFQSDWSFDDSALDVNNFDVSALDVNNFDVSVFLA</sequence>
<keyword evidence="10" id="KW-1185">Reference proteome</keyword>
<dbReference type="GO" id="GO:0005634">
    <property type="term" value="C:nucleus"/>
    <property type="evidence" value="ECO:0007669"/>
    <property type="project" value="UniProtKB-SubCell"/>
</dbReference>
<evidence type="ECO:0000256" key="1">
    <source>
        <dbReference type="ARBA" id="ARBA00004123"/>
    </source>
</evidence>
<evidence type="ECO:0000256" key="7">
    <source>
        <dbReference type="SAM" id="MobiDB-lite"/>
    </source>
</evidence>
<reference evidence="9" key="5">
    <citation type="journal article" date="2021" name="G3 (Bethesda)">
        <title>Aegilops tauschii genome assembly Aet v5.0 features greater sequence contiguity and improved annotation.</title>
        <authorList>
            <person name="Wang L."/>
            <person name="Zhu T."/>
            <person name="Rodriguez J.C."/>
            <person name="Deal K.R."/>
            <person name="Dubcovsky J."/>
            <person name="McGuire P.E."/>
            <person name="Lux T."/>
            <person name="Spannagl M."/>
            <person name="Mayer K.F.X."/>
            <person name="Baldrich P."/>
            <person name="Meyers B.C."/>
            <person name="Huo N."/>
            <person name="Gu Y.Q."/>
            <person name="Zhou H."/>
            <person name="Devos K.M."/>
            <person name="Bennetzen J.L."/>
            <person name="Unver T."/>
            <person name="Budak H."/>
            <person name="Gulick P.J."/>
            <person name="Galiba G."/>
            <person name="Kalapos B."/>
            <person name="Nelson D.R."/>
            <person name="Li P."/>
            <person name="You F.M."/>
            <person name="Luo M.C."/>
            <person name="Dvorak J."/>
        </authorList>
    </citation>
    <scope>NUCLEOTIDE SEQUENCE [LARGE SCALE GENOMIC DNA]</scope>
    <source>
        <strain evidence="9">cv. AL8/78</strain>
    </source>
</reference>
<dbReference type="STRING" id="200361.A0A453KML3"/>
<accession>A0A453KML3</accession>
<evidence type="ECO:0000256" key="4">
    <source>
        <dbReference type="ARBA" id="ARBA00023163"/>
    </source>
</evidence>
<feature type="region of interest" description="Disordered" evidence="7">
    <location>
        <begin position="86"/>
        <end position="155"/>
    </location>
</feature>
<evidence type="ECO:0000313" key="9">
    <source>
        <dbReference type="EnsemblPlants" id="AET5Gv20460100.9"/>
    </source>
</evidence>
<keyword evidence="3" id="KW-0238">DNA-binding</keyword>
<comment type="similarity">
    <text evidence="6">Belongs to the WRKY group III family.</text>
</comment>
<evidence type="ECO:0000256" key="2">
    <source>
        <dbReference type="ARBA" id="ARBA00023015"/>
    </source>
</evidence>
<dbReference type="PANTHER" id="PTHR32096:SF143">
    <property type="entry name" value="OS09G0334500 PROTEIN"/>
    <property type="match status" value="1"/>
</dbReference>
<evidence type="ECO:0000256" key="3">
    <source>
        <dbReference type="ARBA" id="ARBA00023125"/>
    </source>
</evidence>
<keyword evidence="5" id="KW-0539">Nucleus</keyword>
<reference evidence="10" key="2">
    <citation type="journal article" date="2017" name="Nat. Plants">
        <title>The Aegilops tauschii genome reveals multiple impacts of transposons.</title>
        <authorList>
            <person name="Zhao G."/>
            <person name="Zou C."/>
            <person name="Li K."/>
            <person name="Wang K."/>
            <person name="Li T."/>
            <person name="Gao L."/>
            <person name="Zhang X."/>
            <person name="Wang H."/>
            <person name="Yang Z."/>
            <person name="Liu X."/>
            <person name="Jiang W."/>
            <person name="Mao L."/>
            <person name="Kong X."/>
            <person name="Jiao Y."/>
            <person name="Jia J."/>
        </authorList>
    </citation>
    <scope>NUCLEOTIDE SEQUENCE [LARGE SCALE GENOMIC DNA]</scope>
    <source>
        <strain evidence="10">cv. AL8/78</strain>
    </source>
</reference>
<dbReference type="GO" id="GO:0010193">
    <property type="term" value="P:response to ozone"/>
    <property type="evidence" value="ECO:0007669"/>
    <property type="project" value="UniProtKB-ARBA"/>
</dbReference>
<dbReference type="GO" id="GO:0003700">
    <property type="term" value="F:DNA-binding transcription factor activity"/>
    <property type="evidence" value="ECO:0007669"/>
    <property type="project" value="InterPro"/>
</dbReference>
<evidence type="ECO:0000259" key="8">
    <source>
        <dbReference type="PROSITE" id="PS50811"/>
    </source>
</evidence>
<organism evidence="9 10">
    <name type="scientific">Aegilops tauschii subsp. strangulata</name>
    <name type="common">Goatgrass</name>
    <dbReference type="NCBI Taxonomy" id="200361"/>
    <lineage>
        <taxon>Eukaryota</taxon>
        <taxon>Viridiplantae</taxon>
        <taxon>Streptophyta</taxon>
        <taxon>Embryophyta</taxon>
        <taxon>Tracheophyta</taxon>
        <taxon>Spermatophyta</taxon>
        <taxon>Magnoliopsida</taxon>
        <taxon>Liliopsida</taxon>
        <taxon>Poales</taxon>
        <taxon>Poaceae</taxon>
        <taxon>BOP clade</taxon>
        <taxon>Pooideae</taxon>
        <taxon>Triticodae</taxon>
        <taxon>Triticeae</taxon>
        <taxon>Triticinae</taxon>
        <taxon>Aegilops</taxon>
    </lineage>
</organism>
<dbReference type="AlphaFoldDB" id="A0A453KML3"/>
<reference evidence="9" key="3">
    <citation type="journal article" date="2017" name="Nature">
        <title>Genome sequence of the progenitor of the wheat D genome Aegilops tauschii.</title>
        <authorList>
            <person name="Luo M.C."/>
            <person name="Gu Y.Q."/>
            <person name="Puiu D."/>
            <person name="Wang H."/>
            <person name="Twardziok S.O."/>
            <person name="Deal K.R."/>
            <person name="Huo N."/>
            <person name="Zhu T."/>
            <person name="Wang L."/>
            <person name="Wang Y."/>
            <person name="McGuire P.E."/>
            <person name="Liu S."/>
            <person name="Long H."/>
            <person name="Ramasamy R.K."/>
            <person name="Rodriguez J.C."/>
            <person name="Van S.L."/>
            <person name="Yuan L."/>
            <person name="Wang Z."/>
            <person name="Xia Z."/>
            <person name="Xiao L."/>
            <person name="Anderson O.D."/>
            <person name="Ouyang S."/>
            <person name="Liang Y."/>
            <person name="Zimin A.V."/>
            <person name="Pertea G."/>
            <person name="Qi P."/>
            <person name="Bennetzen J.L."/>
            <person name="Dai X."/>
            <person name="Dawson M.W."/>
            <person name="Muller H.G."/>
            <person name="Kugler K."/>
            <person name="Rivarola-Duarte L."/>
            <person name="Spannagl M."/>
            <person name="Mayer K.F.X."/>
            <person name="Lu F.H."/>
            <person name="Bevan M.W."/>
            <person name="Leroy P."/>
            <person name="Li P."/>
            <person name="You F.M."/>
            <person name="Sun Q."/>
            <person name="Liu Z."/>
            <person name="Lyons E."/>
            <person name="Wicker T."/>
            <person name="Salzberg S.L."/>
            <person name="Devos K.M."/>
            <person name="Dvorak J."/>
        </authorList>
    </citation>
    <scope>NUCLEOTIDE SEQUENCE [LARGE SCALE GENOMIC DNA]</scope>
    <source>
        <strain evidence="9">cv. AL8/78</strain>
    </source>
</reference>
<dbReference type="GO" id="GO:0000976">
    <property type="term" value="F:transcription cis-regulatory region binding"/>
    <property type="evidence" value="ECO:0007669"/>
    <property type="project" value="TreeGrafter"/>
</dbReference>
<keyword evidence="2" id="KW-0805">Transcription regulation</keyword>
<dbReference type="InterPro" id="IPR044810">
    <property type="entry name" value="WRKY_plant"/>
</dbReference>
<dbReference type="Proteomes" id="UP000015105">
    <property type="component" value="Chromosome 5D"/>
</dbReference>
<dbReference type="GO" id="GO:0009751">
    <property type="term" value="P:response to salicylic acid"/>
    <property type="evidence" value="ECO:0007669"/>
    <property type="project" value="UniProtKB-ARBA"/>
</dbReference>
<keyword evidence="4" id="KW-0804">Transcription</keyword>
<dbReference type="PANTHER" id="PTHR32096">
    <property type="entry name" value="WRKY TRANSCRIPTION FACTOR 30-RELATED-RELATED"/>
    <property type="match status" value="1"/>
</dbReference>
<dbReference type="EnsemblPlants" id="AET5Gv20460100.9">
    <property type="protein sequence ID" value="AET5Gv20460100.9"/>
    <property type="gene ID" value="AET5Gv20460100"/>
</dbReference>
<dbReference type="FunFam" id="2.20.25.80:FF:000009">
    <property type="entry name" value="WRKY transcription factor 53"/>
    <property type="match status" value="1"/>
</dbReference>
<comment type="subcellular location">
    <subcellularLocation>
        <location evidence="1">Nucleus</location>
    </subcellularLocation>
</comment>
<feature type="domain" description="WRKY" evidence="8">
    <location>
        <begin position="145"/>
        <end position="208"/>
    </location>
</feature>
<dbReference type="SMART" id="SM00774">
    <property type="entry name" value="WRKY"/>
    <property type="match status" value="1"/>
</dbReference>
<reference evidence="10" key="1">
    <citation type="journal article" date="2014" name="Science">
        <title>Ancient hybridizations among the ancestral genomes of bread wheat.</title>
        <authorList>
            <consortium name="International Wheat Genome Sequencing Consortium,"/>
            <person name="Marcussen T."/>
            <person name="Sandve S.R."/>
            <person name="Heier L."/>
            <person name="Spannagl M."/>
            <person name="Pfeifer M."/>
            <person name="Jakobsen K.S."/>
            <person name="Wulff B.B."/>
            <person name="Steuernagel B."/>
            <person name="Mayer K.F."/>
            <person name="Olsen O.A."/>
        </authorList>
    </citation>
    <scope>NUCLEOTIDE SEQUENCE [LARGE SCALE GENOMIC DNA]</scope>
    <source>
        <strain evidence="10">cv. AL8/78</strain>
    </source>
</reference>
<reference evidence="9" key="4">
    <citation type="submission" date="2019-03" db="UniProtKB">
        <authorList>
            <consortium name="EnsemblPlants"/>
        </authorList>
    </citation>
    <scope>IDENTIFICATION</scope>
</reference>
<protein>
    <recommendedName>
        <fullName evidence="8">WRKY domain-containing protein</fullName>
    </recommendedName>
</protein>
<dbReference type="Pfam" id="PF03106">
    <property type="entry name" value="WRKY"/>
    <property type="match status" value="1"/>
</dbReference>
<evidence type="ECO:0000256" key="6">
    <source>
        <dbReference type="ARBA" id="ARBA00060850"/>
    </source>
</evidence>
<dbReference type="Gene3D" id="2.20.25.80">
    <property type="entry name" value="WRKY domain"/>
    <property type="match status" value="1"/>
</dbReference>
<dbReference type="GO" id="GO:0010150">
    <property type="term" value="P:leaf senescence"/>
    <property type="evidence" value="ECO:0007669"/>
    <property type="project" value="UniProtKB-ARBA"/>
</dbReference>
<evidence type="ECO:0000313" key="10">
    <source>
        <dbReference type="Proteomes" id="UP000015105"/>
    </source>
</evidence>
<name>A0A453KML3_AEGTS</name>
<evidence type="ECO:0000256" key="5">
    <source>
        <dbReference type="ARBA" id="ARBA00023242"/>
    </source>
</evidence>
<dbReference type="PROSITE" id="PS50811">
    <property type="entry name" value="WRKY"/>
    <property type="match status" value="1"/>
</dbReference>